<proteinExistence type="predicted"/>
<organism evidence="2 3">
    <name type="scientific">Pavo cristatus</name>
    <name type="common">Indian peafowl</name>
    <name type="synonym">Blue peafowl</name>
    <dbReference type="NCBI Taxonomy" id="9049"/>
    <lineage>
        <taxon>Eukaryota</taxon>
        <taxon>Metazoa</taxon>
        <taxon>Chordata</taxon>
        <taxon>Craniata</taxon>
        <taxon>Vertebrata</taxon>
        <taxon>Euteleostomi</taxon>
        <taxon>Archelosauria</taxon>
        <taxon>Archosauria</taxon>
        <taxon>Dinosauria</taxon>
        <taxon>Saurischia</taxon>
        <taxon>Theropoda</taxon>
        <taxon>Coelurosauria</taxon>
        <taxon>Aves</taxon>
        <taxon>Neognathae</taxon>
        <taxon>Galloanserae</taxon>
        <taxon>Galliformes</taxon>
        <taxon>Phasianidae</taxon>
        <taxon>Phasianinae</taxon>
        <taxon>Pavo</taxon>
    </lineage>
</organism>
<evidence type="ECO:0000313" key="2">
    <source>
        <dbReference type="Ensembl" id="ENSPSTP00000018471.1"/>
    </source>
</evidence>
<reference evidence="2" key="2">
    <citation type="submission" date="2025-09" db="UniProtKB">
        <authorList>
            <consortium name="Ensembl"/>
        </authorList>
    </citation>
    <scope>IDENTIFICATION</scope>
</reference>
<protein>
    <submittedName>
        <fullName evidence="2">Uncharacterized protein</fullName>
    </submittedName>
</protein>
<keyword evidence="3" id="KW-1185">Reference proteome</keyword>
<evidence type="ECO:0000256" key="1">
    <source>
        <dbReference type="SAM" id="MobiDB-lite"/>
    </source>
</evidence>
<accession>A0A8C9FV89</accession>
<feature type="region of interest" description="Disordered" evidence="1">
    <location>
        <begin position="61"/>
        <end position="95"/>
    </location>
</feature>
<feature type="compositionally biased region" description="Low complexity" evidence="1">
    <location>
        <begin position="61"/>
        <end position="70"/>
    </location>
</feature>
<name>A0A8C9FV89_PAVCR</name>
<evidence type="ECO:0000313" key="3">
    <source>
        <dbReference type="Proteomes" id="UP000694428"/>
    </source>
</evidence>
<dbReference type="AlphaFoldDB" id="A0A8C9FV89"/>
<dbReference type="InterPro" id="IPR015943">
    <property type="entry name" value="WD40/YVTN_repeat-like_dom_sf"/>
</dbReference>
<dbReference type="Ensembl" id="ENSPSTT00000019354.1">
    <property type="protein sequence ID" value="ENSPSTP00000018471.1"/>
    <property type="gene ID" value="ENSPSTG00000013271.1"/>
</dbReference>
<sequence length="209" mass="22063">MQERQWKWVPEDREGSNPVRVSFVNVNDQSGNGDRLCFNVGRELYFYIYKGVRKVPGLSRRAGGLRASAPPARPLRGRPPRGRGAASWVGGSGTAGLTAARPSPAPCAARSAACEGALGQGERRPGQESCVRGLAPAPYRGVCNVWCRTRRCVGRWGGVGSLGPSSLCRNGGWVSNGEGTAGLLHLLLQVGGCRALMPGVITVVSNPRG</sequence>
<dbReference type="Gene3D" id="2.130.10.10">
    <property type="entry name" value="YVTN repeat-like/Quinoprotein amine dehydrogenase"/>
    <property type="match status" value="1"/>
</dbReference>
<reference evidence="2" key="1">
    <citation type="submission" date="2025-08" db="UniProtKB">
        <authorList>
            <consortium name="Ensembl"/>
        </authorList>
    </citation>
    <scope>IDENTIFICATION</scope>
</reference>
<dbReference type="Proteomes" id="UP000694428">
    <property type="component" value="Unplaced"/>
</dbReference>